<evidence type="ECO:0000256" key="6">
    <source>
        <dbReference type="ARBA" id="ARBA00023033"/>
    </source>
</evidence>
<keyword evidence="6" id="KW-0503">Monooxygenase</keyword>
<dbReference type="PRINTS" id="PR00385">
    <property type="entry name" value="P450"/>
</dbReference>
<dbReference type="OrthoDB" id="755682at2759"/>
<dbReference type="GO" id="GO:0004497">
    <property type="term" value="F:monooxygenase activity"/>
    <property type="evidence" value="ECO:0007669"/>
    <property type="project" value="UniProtKB-KW"/>
</dbReference>
<dbReference type="GO" id="GO:0020037">
    <property type="term" value="F:heme binding"/>
    <property type="evidence" value="ECO:0007669"/>
    <property type="project" value="InterPro"/>
</dbReference>
<accession>A0A835BIH6</accession>
<comment type="cofactor">
    <cofactor evidence="7">
        <name>heme</name>
        <dbReference type="ChEBI" id="CHEBI:30413"/>
    </cofactor>
</comment>
<dbReference type="GO" id="GO:0005506">
    <property type="term" value="F:iron ion binding"/>
    <property type="evidence" value="ECO:0007669"/>
    <property type="project" value="InterPro"/>
</dbReference>
<feature type="binding site" description="axial binding residue" evidence="7">
    <location>
        <position position="428"/>
    </location>
    <ligand>
        <name>heme</name>
        <dbReference type="ChEBI" id="CHEBI:30413"/>
    </ligand>
    <ligandPart>
        <name>Fe</name>
        <dbReference type="ChEBI" id="CHEBI:18248"/>
    </ligandPart>
</feature>
<dbReference type="Gene3D" id="1.10.630.10">
    <property type="entry name" value="Cytochrome P450"/>
    <property type="match status" value="1"/>
</dbReference>
<dbReference type="AlphaFoldDB" id="A0A835BIH6"/>
<dbReference type="InterPro" id="IPR001128">
    <property type="entry name" value="Cyt_P450"/>
</dbReference>
<dbReference type="Proteomes" id="UP000636709">
    <property type="component" value="Unassembled WGS sequence"/>
</dbReference>
<reference evidence="8" key="1">
    <citation type="submission" date="2020-07" db="EMBL/GenBank/DDBJ databases">
        <title>Genome sequence and genetic diversity analysis of an under-domesticated orphan crop, white fonio (Digitaria exilis).</title>
        <authorList>
            <person name="Bennetzen J.L."/>
            <person name="Chen S."/>
            <person name="Ma X."/>
            <person name="Wang X."/>
            <person name="Yssel A.E.J."/>
            <person name="Chaluvadi S.R."/>
            <person name="Johnson M."/>
            <person name="Gangashetty P."/>
            <person name="Hamidou F."/>
            <person name="Sanogo M.D."/>
            <person name="Zwaenepoel A."/>
            <person name="Wallace J."/>
            <person name="Van De Peer Y."/>
            <person name="Van Deynze A."/>
        </authorList>
    </citation>
    <scope>NUCLEOTIDE SEQUENCE</scope>
    <source>
        <tissue evidence="8">Leaves</tissue>
    </source>
</reference>
<dbReference type="SUPFAM" id="SSF48264">
    <property type="entry name" value="Cytochrome P450"/>
    <property type="match status" value="1"/>
</dbReference>
<sequence length="926" mass="103440">MTWAVLLDYCGVLPQQWQWLQVLAATVVLLAVASLATICSKGRGLQLPPGPRMLPVLGNLHQMMGALPHRSLRELARRHVPVMLLRLGTVRTVVVSSAEAAREVMKTYDAHCCSRPDTPGPRRLSYGHKDVAFAPYSDYWREMRKLFVVELLSMRRVQATWYAREAEVDKLIGSLSSAGPEPVLVDGIIGTLALGSIYGSEQFAHMDHFHDVFDEAMGVKSSFSAEDYFPNALGRLVDRLTGLVARRERVFRELDAFFERIIDEHLDPSRATPDNGPDFIDVLVGIMKEHQGSLDTFIGGVDTSSVTMVWAMAELIRKPHLLRKVQDEVRAAVGGNGASSRVQPSDLPKLKYLKMVLKETLRLHPPVPLLRRERPCSPLFVNAWAIGRDPASWSSPEEFDPDRFDGNDVDFNRAHFELLPFGAGRRMCPGMAMGAATMEFTLANLLYCFDWELPEGMTVEDVVMEETGGLTINKKVPLVLHSRPHLSPISSAVGAGGGGDLDLGVGGAVDLGIGDRREQLLWWPDEATTLSSPNSCVQQHHTPCNARFYSTPLFLWCWNPVGSRQSSTPLFFWRCSSIWWEADKQLNPVAKDHAGELRFVARVDLAVRLDHLSLRFQSHGAAVELATMKLAGRLVGRGSAAELLLPLLLEGRLGKRSSSRERLHPCQVRRTGEAVESVMLNPFLLCDRGGGFHRPSSHGLILERIHWHGTSHPRMARCRLKATSVRSWSLPRLHLSHRYSASNGCRDLVERPDYSLPRLRLSNRYSASNGCRDLVERVVEEATRVGEIAGSNPMRRRTSGCYQLAGERNPTGQEADTVVVAPCYDSSYREGWKEREHANLFRRLPTAKSLSSAFYPYCTRQRAACLVSPRPKGQQKIIHFGVKAENMERFPFPSLKLTAAARLEDGKFFAEDFYTMNSIAMTSFMG</sequence>
<evidence type="ECO:0000313" key="9">
    <source>
        <dbReference type="Proteomes" id="UP000636709"/>
    </source>
</evidence>
<dbReference type="GO" id="GO:0016705">
    <property type="term" value="F:oxidoreductase activity, acting on paired donors, with incorporation or reduction of molecular oxygen"/>
    <property type="evidence" value="ECO:0007669"/>
    <property type="project" value="InterPro"/>
</dbReference>
<proteinExistence type="inferred from homology"/>
<dbReference type="FunFam" id="1.10.630.10:FF:000043">
    <property type="entry name" value="Cytochrome P450 99A2"/>
    <property type="match status" value="1"/>
</dbReference>
<dbReference type="PROSITE" id="PS00086">
    <property type="entry name" value="CYTOCHROME_P450"/>
    <property type="match status" value="1"/>
</dbReference>
<keyword evidence="5 7" id="KW-0408">Iron</keyword>
<dbReference type="InterPro" id="IPR017972">
    <property type="entry name" value="Cyt_P450_CS"/>
</dbReference>
<keyword evidence="4" id="KW-0560">Oxidoreductase</keyword>
<dbReference type="Pfam" id="PF00067">
    <property type="entry name" value="p450"/>
    <property type="match status" value="1"/>
</dbReference>
<keyword evidence="2 7" id="KW-0349">Heme</keyword>
<dbReference type="PANTHER" id="PTHR47955">
    <property type="entry name" value="CYTOCHROME P450 FAMILY 71 PROTEIN"/>
    <property type="match status" value="1"/>
</dbReference>
<organism evidence="8 9">
    <name type="scientific">Digitaria exilis</name>
    <dbReference type="NCBI Taxonomy" id="1010633"/>
    <lineage>
        <taxon>Eukaryota</taxon>
        <taxon>Viridiplantae</taxon>
        <taxon>Streptophyta</taxon>
        <taxon>Embryophyta</taxon>
        <taxon>Tracheophyta</taxon>
        <taxon>Spermatophyta</taxon>
        <taxon>Magnoliopsida</taxon>
        <taxon>Liliopsida</taxon>
        <taxon>Poales</taxon>
        <taxon>Poaceae</taxon>
        <taxon>PACMAD clade</taxon>
        <taxon>Panicoideae</taxon>
        <taxon>Panicodae</taxon>
        <taxon>Paniceae</taxon>
        <taxon>Anthephorinae</taxon>
        <taxon>Digitaria</taxon>
    </lineage>
</organism>
<dbReference type="PRINTS" id="PR00463">
    <property type="entry name" value="EP450I"/>
</dbReference>
<dbReference type="InterPro" id="IPR002401">
    <property type="entry name" value="Cyt_P450_E_grp-I"/>
</dbReference>
<evidence type="ECO:0008006" key="10">
    <source>
        <dbReference type="Google" id="ProtNLM"/>
    </source>
</evidence>
<keyword evidence="9" id="KW-1185">Reference proteome</keyword>
<dbReference type="CDD" id="cd11072">
    <property type="entry name" value="CYP71-like"/>
    <property type="match status" value="1"/>
</dbReference>
<comment type="caution">
    <text evidence="8">The sequence shown here is derived from an EMBL/GenBank/DDBJ whole genome shotgun (WGS) entry which is preliminary data.</text>
</comment>
<evidence type="ECO:0000256" key="2">
    <source>
        <dbReference type="ARBA" id="ARBA00022617"/>
    </source>
</evidence>
<name>A0A835BIH6_9POAL</name>
<dbReference type="PANTHER" id="PTHR47955:SF11">
    <property type="entry name" value="4-HYDROXYPHENYLACETALDEHYDE OXIME MONOOXYGENASE"/>
    <property type="match status" value="1"/>
</dbReference>
<dbReference type="EMBL" id="JACEFO010001795">
    <property type="protein sequence ID" value="KAF8701923.1"/>
    <property type="molecule type" value="Genomic_DNA"/>
</dbReference>
<evidence type="ECO:0000256" key="3">
    <source>
        <dbReference type="ARBA" id="ARBA00022723"/>
    </source>
</evidence>
<dbReference type="InterPro" id="IPR036396">
    <property type="entry name" value="Cyt_P450_sf"/>
</dbReference>
<evidence type="ECO:0000256" key="7">
    <source>
        <dbReference type="PIRSR" id="PIRSR602401-1"/>
    </source>
</evidence>
<gene>
    <name evidence="8" type="ORF">HU200_033253</name>
</gene>
<evidence type="ECO:0000256" key="1">
    <source>
        <dbReference type="ARBA" id="ARBA00010617"/>
    </source>
</evidence>
<comment type="similarity">
    <text evidence="1">Belongs to the cytochrome P450 family.</text>
</comment>
<evidence type="ECO:0000313" key="8">
    <source>
        <dbReference type="EMBL" id="KAF8701923.1"/>
    </source>
</evidence>
<evidence type="ECO:0000256" key="5">
    <source>
        <dbReference type="ARBA" id="ARBA00023004"/>
    </source>
</evidence>
<protein>
    <recommendedName>
        <fullName evidence="10">Cytochrome P450</fullName>
    </recommendedName>
</protein>
<keyword evidence="3 7" id="KW-0479">Metal-binding</keyword>
<evidence type="ECO:0000256" key="4">
    <source>
        <dbReference type="ARBA" id="ARBA00023002"/>
    </source>
</evidence>